<keyword evidence="4" id="KW-0233">DNA recombination</keyword>
<evidence type="ECO:0000313" key="6">
    <source>
        <dbReference type="EMBL" id="EFG55207.1"/>
    </source>
</evidence>
<dbReference type="eggNOG" id="COG3385">
    <property type="taxonomic scope" value="Bacteria"/>
</dbReference>
<organism evidence="6 7">
    <name type="scientific">Lactobacillus amylolyticus DSM 11664</name>
    <dbReference type="NCBI Taxonomy" id="585524"/>
    <lineage>
        <taxon>Bacteria</taxon>
        <taxon>Bacillati</taxon>
        <taxon>Bacillota</taxon>
        <taxon>Bacilli</taxon>
        <taxon>Lactobacillales</taxon>
        <taxon>Lactobacillaceae</taxon>
        <taxon>Lactobacillus</taxon>
    </lineage>
</organism>
<dbReference type="GO" id="GO:0006313">
    <property type="term" value="P:DNA transposition"/>
    <property type="evidence" value="ECO:0007669"/>
    <property type="project" value="InterPro"/>
</dbReference>
<feature type="domain" description="Transposase IS4-like" evidence="5">
    <location>
        <begin position="108"/>
        <end position="369"/>
    </location>
</feature>
<dbReference type="InterPro" id="IPR012337">
    <property type="entry name" value="RNaseH-like_sf"/>
</dbReference>
<evidence type="ECO:0000313" key="7">
    <source>
        <dbReference type="Proteomes" id="UP000004069"/>
    </source>
</evidence>
<dbReference type="STRING" id="83683.B1745_02920"/>
<dbReference type="GO" id="GO:0004803">
    <property type="term" value="F:transposase activity"/>
    <property type="evidence" value="ECO:0007669"/>
    <property type="project" value="InterPro"/>
</dbReference>
<reference evidence="6 7" key="1">
    <citation type="submission" date="2010-04" db="EMBL/GenBank/DDBJ databases">
        <authorList>
            <person name="Muzny D."/>
            <person name="Qin X."/>
            <person name="Deng J."/>
            <person name="Jiang H."/>
            <person name="Liu Y."/>
            <person name="Qu J."/>
            <person name="Song X.-Z."/>
            <person name="Zhang L."/>
            <person name="Thornton R."/>
            <person name="Coyle M."/>
            <person name="Francisco L."/>
            <person name="Jackson L."/>
            <person name="Javaid M."/>
            <person name="Korchina V."/>
            <person name="Kovar C."/>
            <person name="Mata R."/>
            <person name="Mathew T."/>
            <person name="Ngo R."/>
            <person name="Nguyen L."/>
            <person name="Nguyen N."/>
            <person name="Okwuonu G."/>
            <person name="Ongeri F."/>
            <person name="Pham C."/>
            <person name="Simmons D."/>
            <person name="Wilczek-Boney K."/>
            <person name="Hale W."/>
            <person name="Jakkamsetti A."/>
            <person name="Pham P."/>
            <person name="Ruth R."/>
            <person name="San Lucas F."/>
            <person name="Warren J."/>
            <person name="Zhang J."/>
            <person name="Zhao Z."/>
            <person name="Zhou C."/>
            <person name="Zhu D."/>
            <person name="Lee S."/>
            <person name="Bess C."/>
            <person name="Blankenburg K."/>
            <person name="Forbes L."/>
            <person name="Fu Q."/>
            <person name="Gubbala S."/>
            <person name="Hirani K."/>
            <person name="Jayaseelan J.C."/>
            <person name="Lara F."/>
            <person name="Munidasa M."/>
            <person name="Palculict T."/>
            <person name="Patil S."/>
            <person name="Pu L.-L."/>
            <person name="Saada N."/>
            <person name="Tang L."/>
            <person name="Weissenberger G."/>
            <person name="Zhu Y."/>
            <person name="Hemphill L."/>
            <person name="Shang Y."/>
            <person name="Youmans B."/>
            <person name="Ayvaz T."/>
            <person name="Ross M."/>
            <person name="Santibanez J."/>
            <person name="Aqrawi P."/>
            <person name="Gross S."/>
            <person name="Joshi V."/>
            <person name="Fowler G."/>
            <person name="Nazareth L."/>
            <person name="Reid J."/>
            <person name="Worley K."/>
            <person name="Petrosino J."/>
            <person name="Highlander S."/>
            <person name="Gibbs R."/>
        </authorList>
    </citation>
    <scope>NUCLEOTIDE SEQUENCE [LARGE SCALE GENOMIC DNA]</scope>
    <source>
        <strain evidence="6 7">DSM 11664</strain>
    </source>
</reference>
<evidence type="ECO:0000256" key="2">
    <source>
        <dbReference type="ARBA" id="ARBA00022578"/>
    </source>
</evidence>
<dbReference type="AlphaFoldDB" id="D4YUE2"/>
<evidence type="ECO:0000256" key="1">
    <source>
        <dbReference type="ARBA" id="ARBA00010075"/>
    </source>
</evidence>
<dbReference type="InterPro" id="IPR047952">
    <property type="entry name" value="Transpos_IS4"/>
</dbReference>
<protein>
    <submittedName>
        <fullName evidence="6">Transposase, IS4 family</fullName>
    </submittedName>
</protein>
<proteinExistence type="inferred from homology"/>
<gene>
    <name evidence="6" type="ORF">HMPREF0493_1153</name>
</gene>
<keyword evidence="3" id="KW-0238">DNA-binding</keyword>
<evidence type="ECO:0000259" key="5">
    <source>
        <dbReference type="Pfam" id="PF01609"/>
    </source>
</evidence>
<sequence>MKSLHSNILKLMDNIINKIATNIHAFSVSDQAFTRCRKLNVVDLIRLILNMGAGSLNSEIFHAFPNINSRMTASAFEQQKAKLKPECFKEIMAELSQANNAPQLLDDKYLVVAIDGSDFNQPFNPKSENVVQTKDGRTYCQIHVNALYDVLNKLYLDMVIQPRQKMDEREAALTMLKNLDKQEKDFLVLMDRGYSSFNLIETCNRLKHCHYVIRTKAGNGAIKEITTLSGHEYDSELSCKVTASHRYYITHKDTEKFLHLVSHKKHHYKAVRSKNTKDSRWDHEDICNVKFRICKFRINPPGSDDEWEVLITNLDRDKYPLARMKEIYHLRWGIETSFRELKYDLSGVQFHSKKDQFVYIEIYAHFAMYDAVSLSVAASSKPYVKSKYQYQIDFKMACCIWRRYFRISDNSDISFAQLVLDMASYITPIRPGRKDKRNLKPKLVISFPYRLAA</sequence>
<dbReference type="RefSeq" id="WP_006352304.1">
    <property type="nucleotide sequence ID" value="NZ_ADNY01000044.1"/>
</dbReference>
<dbReference type="InterPro" id="IPR002559">
    <property type="entry name" value="Transposase_11"/>
</dbReference>
<dbReference type="OrthoDB" id="9794050at2"/>
<comment type="caution">
    <text evidence="6">The sequence shown here is derived from an EMBL/GenBank/DDBJ whole genome shotgun (WGS) entry which is preliminary data.</text>
</comment>
<dbReference type="EMBL" id="ADNY01000044">
    <property type="protein sequence ID" value="EFG55207.1"/>
    <property type="molecule type" value="Genomic_DNA"/>
</dbReference>
<dbReference type="Gene3D" id="3.90.350.10">
    <property type="entry name" value="Transposase Inhibitor Protein From Tn5, Chain A, domain 1"/>
    <property type="match status" value="1"/>
</dbReference>
<accession>D4YUE2</accession>
<name>D4YUE2_9LACO</name>
<dbReference type="Pfam" id="PF01609">
    <property type="entry name" value="DDE_Tnp_1"/>
    <property type="match status" value="1"/>
</dbReference>
<dbReference type="SUPFAM" id="SSF53098">
    <property type="entry name" value="Ribonuclease H-like"/>
    <property type="match status" value="1"/>
</dbReference>
<dbReference type="Proteomes" id="UP000004069">
    <property type="component" value="Unassembled WGS sequence"/>
</dbReference>
<evidence type="ECO:0000256" key="4">
    <source>
        <dbReference type="ARBA" id="ARBA00023172"/>
    </source>
</evidence>
<dbReference type="PANTHER" id="PTHR33258">
    <property type="entry name" value="TRANSPOSASE INSL FOR INSERTION SEQUENCE ELEMENT IS186A-RELATED"/>
    <property type="match status" value="1"/>
</dbReference>
<keyword evidence="7" id="KW-1185">Reference proteome</keyword>
<comment type="similarity">
    <text evidence="1">Belongs to the transposase 11 family.</text>
</comment>
<dbReference type="NCBIfam" id="NF033592">
    <property type="entry name" value="transpos_IS4_1"/>
    <property type="match status" value="1"/>
</dbReference>
<keyword evidence="2" id="KW-0815">Transposition</keyword>
<evidence type="ECO:0000256" key="3">
    <source>
        <dbReference type="ARBA" id="ARBA00023125"/>
    </source>
</evidence>
<dbReference type="PANTHER" id="PTHR33258:SF1">
    <property type="entry name" value="TRANSPOSASE INSL FOR INSERTION SEQUENCE ELEMENT IS186A-RELATED"/>
    <property type="match status" value="1"/>
</dbReference>
<dbReference type="GO" id="GO:0003677">
    <property type="term" value="F:DNA binding"/>
    <property type="evidence" value="ECO:0007669"/>
    <property type="project" value="UniProtKB-KW"/>
</dbReference>